<evidence type="ECO:0000256" key="1">
    <source>
        <dbReference type="SAM" id="MobiDB-lite"/>
    </source>
</evidence>
<feature type="region of interest" description="Disordered" evidence="1">
    <location>
        <begin position="77"/>
        <end position="116"/>
    </location>
</feature>
<evidence type="ECO:0000313" key="2">
    <source>
        <dbReference type="EMBL" id="KAL3529301.1"/>
    </source>
</evidence>
<name>A0ABD3AEE2_9GENT</name>
<evidence type="ECO:0000313" key="3">
    <source>
        <dbReference type="Proteomes" id="UP001630127"/>
    </source>
</evidence>
<gene>
    <name evidence="2" type="ORF">ACH5RR_008623</name>
</gene>
<proteinExistence type="predicted"/>
<sequence>MAAGKRFIDFHLFCTSTCGVAALVPDLGHRKVNLAATTGSESQCFAVACVKRKDAKMLAWGGKTRAVALKNATTNVHSTTTVQPPQDINEAATSPQRSSIERAARKVPMVQERRSE</sequence>
<comment type="caution">
    <text evidence="2">The sequence shown here is derived from an EMBL/GenBank/DDBJ whole genome shotgun (WGS) entry which is preliminary data.</text>
</comment>
<keyword evidence="3" id="KW-1185">Reference proteome</keyword>
<reference evidence="2 3" key="1">
    <citation type="submission" date="2024-11" db="EMBL/GenBank/DDBJ databases">
        <title>A near-complete genome assembly of Cinchona calisaya.</title>
        <authorList>
            <person name="Lian D.C."/>
            <person name="Zhao X.W."/>
            <person name="Wei L."/>
        </authorList>
    </citation>
    <scope>NUCLEOTIDE SEQUENCE [LARGE SCALE GENOMIC DNA]</scope>
    <source>
        <tissue evidence="2">Nenye</tissue>
    </source>
</reference>
<protein>
    <submittedName>
        <fullName evidence="2">Uncharacterized protein</fullName>
    </submittedName>
</protein>
<dbReference type="EMBL" id="JBJUIK010000004">
    <property type="protein sequence ID" value="KAL3529301.1"/>
    <property type="molecule type" value="Genomic_DNA"/>
</dbReference>
<accession>A0ABD3AEE2</accession>
<feature type="compositionally biased region" description="Polar residues" evidence="1">
    <location>
        <begin position="77"/>
        <end position="98"/>
    </location>
</feature>
<dbReference type="AlphaFoldDB" id="A0ABD3AEE2"/>
<organism evidence="2 3">
    <name type="scientific">Cinchona calisaya</name>
    <dbReference type="NCBI Taxonomy" id="153742"/>
    <lineage>
        <taxon>Eukaryota</taxon>
        <taxon>Viridiplantae</taxon>
        <taxon>Streptophyta</taxon>
        <taxon>Embryophyta</taxon>
        <taxon>Tracheophyta</taxon>
        <taxon>Spermatophyta</taxon>
        <taxon>Magnoliopsida</taxon>
        <taxon>eudicotyledons</taxon>
        <taxon>Gunneridae</taxon>
        <taxon>Pentapetalae</taxon>
        <taxon>asterids</taxon>
        <taxon>lamiids</taxon>
        <taxon>Gentianales</taxon>
        <taxon>Rubiaceae</taxon>
        <taxon>Cinchonoideae</taxon>
        <taxon>Cinchoneae</taxon>
        <taxon>Cinchona</taxon>
    </lineage>
</organism>
<dbReference type="Proteomes" id="UP001630127">
    <property type="component" value="Unassembled WGS sequence"/>
</dbReference>